<dbReference type="EMBL" id="CP001778">
    <property type="protein sequence ID" value="ADD42676.1"/>
    <property type="molecule type" value="Genomic_DNA"/>
</dbReference>
<dbReference type="HOGENOM" id="CLU_2525937_0_0_11"/>
<evidence type="ECO:0000313" key="4">
    <source>
        <dbReference type="Proteomes" id="UP000000844"/>
    </source>
</evidence>
<keyword evidence="2" id="KW-0472">Membrane</keyword>
<gene>
    <name evidence="3" type="ordered locus">Snas_3005</name>
</gene>
<evidence type="ECO:0000256" key="2">
    <source>
        <dbReference type="SAM" id="Phobius"/>
    </source>
</evidence>
<sequence>MANTSTTDMPSESTGQRTETRGATTEAKPDDVQPTQSDAEESQLTKVSHTVIEQLPDKRHLAYYAGLAGLAAFGVMSWPTARGS</sequence>
<feature type="transmembrane region" description="Helical" evidence="2">
    <location>
        <begin position="61"/>
        <end position="81"/>
    </location>
</feature>
<reference evidence="3 4" key="1">
    <citation type="journal article" date="2009" name="Stand. Genomic Sci.">
        <title>Complete genome sequence of Stackebrandtia nassauensis type strain (LLR-40K-21).</title>
        <authorList>
            <person name="Munk C."/>
            <person name="Lapidus A."/>
            <person name="Copeland A."/>
            <person name="Jando M."/>
            <person name="Mayilraj S."/>
            <person name="Glavina Del Rio T."/>
            <person name="Nolan M."/>
            <person name="Chen F."/>
            <person name="Lucas S."/>
            <person name="Tice H."/>
            <person name="Cheng J.F."/>
            <person name="Han C."/>
            <person name="Detter J.C."/>
            <person name="Bruce D."/>
            <person name="Goodwin L."/>
            <person name="Chain P."/>
            <person name="Pitluck S."/>
            <person name="Goker M."/>
            <person name="Ovchinikova G."/>
            <person name="Pati A."/>
            <person name="Ivanova N."/>
            <person name="Mavromatis K."/>
            <person name="Chen A."/>
            <person name="Palaniappan K."/>
            <person name="Land M."/>
            <person name="Hauser L."/>
            <person name="Chang Y.J."/>
            <person name="Jeffries C.D."/>
            <person name="Bristow J."/>
            <person name="Eisen J.A."/>
            <person name="Markowitz V."/>
            <person name="Hugenholtz P."/>
            <person name="Kyrpides N.C."/>
            <person name="Klenk H.P."/>
        </authorList>
    </citation>
    <scope>NUCLEOTIDE SEQUENCE [LARGE SCALE GENOMIC DNA]</scope>
    <source>
        <strain evidence="4">DSM 44728 / CIP 108903 / NRRL B-16338 / NBRC 102104 / LLR-40K-21</strain>
    </source>
</reference>
<organism evidence="3 4">
    <name type="scientific">Stackebrandtia nassauensis (strain DSM 44728 / CIP 108903 / NRRL B-16338 / NBRC 102104 / LLR-40K-21)</name>
    <dbReference type="NCBI Taxonomy" id="446470"/>
    <lineage>
        <taxon>Bacteria</taxon>
        <taxon>Bacillati</taxon>
        <taxon>Actinomycetota</taxon>
        <taxon>Actinomycetes</taxon>
        <taxon>Glycomycetales</taxon>
        <taxon>Glycomycetaceae</taxon>
        <taxon>Stackebrandtia</taxon>
    </lineage>
</organism>
<proteinExistence type="predicted"/>
<accession>D3Q9J4</accession>
<dbReference type="AlphaFoldDB" id="D3Q9J4"/>
<feature type="compositionally biased region" description="Polar residues" evidence="1">
    <location>
        <begin position="1"/>
        <end position="23"/>
    </location>
</feature>
<evidence type="ECO:0000256" key="1">
    <source>
        <dbReference type="SAM" id="MobiDB-lite"/>
    </source>
</evidence>
<feature type="region of interest" description="Disordered" evidence="1">
    <location>
        <begin position="1"/>
        <end position="46"/>
    </location>
</feature>
<dbReference type="RefSeq" id="WP_013018247.1">
    <property type="nucleotide sequence ID" value="NC_013947.1"/>
</dbReference>
<dbReference type="KEGG" id="sna:Snas_3005"/>
<feature type="compositionally biased region" description="Polar residues" evidence="1">
    <location>
        <begin position="33"/>
        <end position="46"/>
    </location>
</feature>
<keyword evidence="4" id="KW-1185">Reference proteome</keyword>
<keyword evidence="2" id="KW-0812">Transmembrane</keyword>
<evidence type="ECO:0000313" key="3">
    <source>
        <dbReference type="EMBL" id="ADD42676.1"/>
    </source>
</evidence>
<name>D3Q9J4_STANL</name>
<dbReference type="Proteomes" id="UP000000844">
    <property type="component" value="Chromosome"/>
</dbReference>
<protein>
    <submittedName>
        <fullName evidence="3">Uncharacterized protein</fullName>
    </submittedName>
</protein>
<keyword evidence="2" id="KW-1133">Transmembrane helix</keyword>